<organism evidence="2 3">
    <name type="scientific">Mycena maculata</name>
    <dbReference type="NCBI Taxonomy" id="230809"/>
    <lineage>
        <taxon>Eukaryota</taxon>
        <taxon>Fungi</taxon>
        <taxon>Dikarya</taxon>
        <taxon>Basidiomycota</taxon>
        <taxon>Agaricomycotina</taxon>
        <taxon>Agaricomycetes</taxon>
        <taxon>Agaricomycetidae</taxon>
        <taxon>Agaricales</taxon>
        <taxon>Marasmiineae</taxon>
        <taxon>Mycenaceae</taxon>
        <taxon>Mycena</taxon>
    </lineage>
</organism>
<sequence>MHKTQLFQLLAATFALPATLANVVTGVPGPAPPGFEQWISPVIAPWPPVVGAGDWASAIARAKQFVPGLTLEEKINVTTGLNLVGPCVGKTGVRRVSAFPSFPSRMSPVDEEALVSFLIRALQPALSLRALLAHTLLRLVLSFGPRT</sequence>
<evidence type="ECO:0000256" key="1">
    <source>
        <dbReference type="SAM" id="SignalP"/>
    </source>
</evidence>
<comment type="caution">
    <text evidence="2">The sequence shown here is derived from an EMBL/GenBank/DDBJ whole genome shotgun (WGS) entry which is preliminary data.</text>
</comment>
<feature type="chain" id="PRO_5042217085" evidence="1">
    <location>
        <begin position="22"/>
        <end position="147"/>
    </location>
</feature>
<dbReference type="Proteomes" id="UP001215280">
    <property type="component" value="Unassembled WGS sequence"/>
</dbReference>
<dbReference type="AlphaFoldDB" id="A0AAD7MUM4"/>
<protein>
    <submittedName>
        <fullName evidence="2">Uncharacterized protein</fullName>
    </submittedName>
</protein>
<dbReference type="EMBL" id="JARJLG010000168">
    <property type="protein sequence ID" value="KAJ7733392.1"/>
    <property type="molecule type" value="Genomic_DNA"/>
</dbReference>
<feature type="signal peptide" evidence="1">
    <location>
        <begin position="1"/>
        <end position="21"/>
    </location>
</feature>
<name>A0AAD7MUM4_9AGAR</name>
<gene>
    <name evidence="2" type="ORF">DFH07DRAFT_780613</name>
</gene>
<accession>A0AAD7MUM4</accession>
<keyword evidence="1" id="KW-0732">Signal</keyword>
<evidence type="ECO:0000313" key="2">
    <source>
        <dbReference type="EMBL" id="KAJ7733392.1"/>
    </source>
</evidence>
<keyword evidence="3" id="KW-1185">Reference proteome</keyword>
<proteinExistence type="predicted"/>
<evidence type="ECO:0000313" key="3">
    <source>
        <dbReference type="Proteomes" id="UP001215280"/>
    </source>
</evidence>
<reference evidence="2" key="1">
    <citation type="submission" date="2023-03" db="EMBL/GenBank/DDBJ databases">
        <title>Massive genome expansion in bonnet fungi (Mycena s.s.) driven by repeated elements and novel gene families across ecological guilds.</title>
        <authorList>
            <consortium name="Lawrence Berkeley National Laboratory"/>
            <person name="Harder C.B."/>
            <person name="Miyauchi S."/>
            <person name="Viragh M."/>
            <person name="Kuo A."/>
            <person name="Thoen E."/>
            <person name="Andreopoulos B."/>
            <person name="Lu D."/>
            <person name="Skrede I."/>
            <person name="Drula E."/>
            <person name="Henrissat B."/>
            <person name="Morin E."/>
            <person name="Kohler A."/>
            <person name="Barry K."/>
            <person name="LaButti K."/>
            <person name="Morin E."/>
            <person name="Salamov A."/>
            <person name="Lipzen A."/>
            <person name="Mereny Z."/>
            <person name="Hegedus B."/>
            <person name="Baldrian P."/>
            <person name="Stursova M."/>
            <person name="Weitz H."/>
            <person name="Taylor A."/>
            <person name="Grigoriev I.V."/>
            <person name="Nagy L.G."/>
            <person name="Martin F."/>
            <person name="Kauserud H."/>
        </authorList>
    </citation>
    <scope>NUCLEOTIDE SEQUENCE</scope>
    <source>
        <strain evidence="2">CBHHK188m</strain>
    </source>
</reference>